<dbReference type="Gene3D" id="3.40.50.2300">
    <property type="match status" value="2"/>
</dbReference>
<comment type="similarity">
    <text evidence="1">Belongs to the leucine-binding protein family.</text>
</comment>
<dbReference type="PROSITE" id="PS51257">
    <property type="entry name" value="PROKAR_LIPOPROTEIN"/>
    <property type="match status" value="1"/>
</dbReference>
<dbReference type="InterPro" id="IPR006311">
    <property type="entry name" value="TAT_signal"/>
</dbReference>
<keyword evidence="6" id="KW-1185">Reference proteome</keyword>
<dbReference type="CDD" id="cd06342">
    <property type="entry name" value="PBP1_ABC_LIVBP-like"/>
    <property type="match status" value="1"/>
</dbReference>
<dbReference type="AlphaFoldDB" id="A0A495WMD0"/>
<dbReference type="InterPro" id="IPR028082">
    <property type="entry name" value="Peripla_BP_I"/>
</dbReference>
<dbReference type="PANTHER" id="PTHR47151">
    <property type="entry name" value="LEU/ILE/VAL-BINDING ABC TRANSPORTER SUBUNIT"/>
    <property type="match status" value="1"/>
</dbReference>
<feature type="domain" description="Leucine-binding protein" evidence="4">
    <location>
        <begin position="42"/>
        <end position="383"/>
    </location>
</feature>
<accession>A0A495WMD0</accession>
<dbReference type="EMBL" id="RBXP01000003">
    <property type="protein sequence ID" value="RKT62467.1"/>
    <property type="molecule type" value="Genomic_DNA"/>
</dbReference>
<evidence type="ECO:0000256" key="2">
    <source>
        <dbReference type="ARBA" id="ARBA00022729"/>
    </source>
</evidence>
<dbReference type="PROSITE" id="PS51318">
    <property type="entry name" value="TAT"/>
    <property type="match status" value="1"/>
</dbReference>
<dbReference type="InterPro" id="IPR028081">
    <property type="entry name" value="Leu-bd"/>
</dbReference>
<organism evidence="5 6">
    <name type="scientific">Azonexus fungiphilus</name>
    <dbReference type="NCBI Taxonomy" id="146940"/>
    <lineage>
        <taxon>Bacteria</taxon>
        <taxon>Pseudomonadati</taxon>
        <taxon>Pseudomonadota</taxon>
        <taxon>Betaproteobacteria</taxon>
        <taxon>Rhodocyclales</taxon>
        <taxon>Azonexaceae</taxon>
        <taxon>Azonexus</taxon>
    </lineage>
</organism>
<dbReference type="RefSeq" id="WP_245985574.1">
    <property type="nucleotide sequence ID" value="NZ_JAANMQ010000009.1"/>
</dbReference>
<evidence type="ECO:0000313" key="5">
    <source>
        <dbReference type="EMBL" id="RKT62467.1"/>
    </source>
</evidence>
<keyword evidence="2 3" id="KW-0732">Signal</keyword>
<proteinExistence type="inferred from homology"/>
<evidence type="ECO:0000259" key="4">
    <source>
        <dbReference type="Pfam" id="PF13458"/>
    </source>
</evidence>
<reference evidence="5 6" key="1">
    <citation type="submission" date="2018-10" db="EMBL/GenBank/DDBJ databases">
        <title>Genomic Encyclopedia of Type Strains, Phase IV (KMG-IV): sequencing the most valuable type-strain genomes for metagenomic binning, comparative biology and taxonomic classification.</title>
        <authorList>
            <person name="Goeker M."/>
        </authorList>
    </citation>
    <scope>NUCLEOTIDE SEQUENCE [LARGE SCALE GENOMIC DNA]</scope>
    <source>
        <strain evidence="5 6">DSM 23841</strain>
    </source>
</reference>
<dbReference type="Proteomes" id="UP000270626">
    <property type="component" value="Unassembled WGS sequence"/>
</dbReference>
<sequence length="393" mass="41381">MDRRHTLKLSAALVASALLAACGQQETPQAAAPAAAPVTTQTVKLGFAAPLTGAQAHYGKEMQNGIVLALEEVNAEKPMLGGQPVQFELVSEDDQADPKQGTSVAQKLVDAKIQGMLGHFNSGTSIPASRVYMEAGIPQIAMATSPAYTAQGFKTTFRSMTSDTQQGAVAGRFVVESLNYKKIAIVDDRTAYGQGLADEFEKAAKAAGAEIVKREFTNDKSVDFKAILTSIKSSKPDLVYFGGADAQGGPMMKQMRELGLSAVFAGGEMIKSPNFLKLAGPAAEGAIASLAGLPLAKMPGGEAYATRYKARFGVDVEVYSPYSYDAAKVLTGAMLRAGSADPAKYLAELAKTKQAGVTSANIEYDEKGDLKDSAITIYRVDGGEWKELQSVGQ</sequence>
<comment type="caution">
    <text evidence="5">The sequence shown here is derived from an EMBL/GenBank/DDBJ whole genome shotgun (WGS) entry which is preliminary data.</text>
</comment>
<dbReference type="Pfam" id="PF13458">
    <property type="entry name" value="Peripla_BP_6"/>
    <property type="match status" value="1"/>
</dbReference>
<evidence type="ECO:0000313" key="6">
    <source>
        <dbReference type="Proteomes" id="UP000270626"/>
    </source>
</evidence>
<gene>
    <name evidence="5" type="ORF">DFR40_0354</name>
</gene>
<name>A0A495WMD0_9RHOO</name>
<protein>
    <submittedName>
        <fullName evidence="5">Amino acid/amide ABC transporter substrate-binding protein (HAAT family)</fullName>
    </submittedName>
</protein>
<evidence type="ECO:0000256" key="1">
    <source>
        <dbReference type="ARBA" id="ARBA00010062"/>
    </source>
</evidence>
<dbReference type="PANTHER" id="PTHR47151:SF2">
    <property type="entry name" value="AMINO ACID BINDING PROTEIN"/>
    <property type="match status" value="1"/>
</dbReference>
<feature type="chain" id="PRO_5019716745" evidence="3">
    <location>
        <begin position="21"/>
        <end position="393"/>
    </location>
</feature>
<feature type="signal peptide" evidence="3">
    <location>
        <begin position="1"/>
        <end position="20"/>
    </location>
</feature>
<evidence type="ECO:0000256" key="3">
    <source>
        <dbReference type="SAM" id="SignalP"/>
    </source>
</evidence>
<dbReference type="SUPFAM" id="SSF53822">
    <property type="entry name" value="Periplasmic binding protein-like I"/>
    <property type="match status" value="1"/>
</dbReference>